<dbReference type="EMBL" id="PDNB01000027">
    <property type="protein sequence ID" value="PGH15198.1"/>
    <property type="molecule type" value="Genomic_DNA"/>
</dbReference>
<dbReference type="InterPro" id="IPR051954">
    <property type="entry name" value="tRNA_methyltransferase_THADA"/>
</dbReference>
<feature type="domain" description="tRNA (32-2'-O)-methyltransferase regulator THADA-like C-terminal TPR repeats region" evidence="5">
    <location>
        <begin position="947"/>
        <end position="1109"/>
    </location>
</feature>
<evidence type="ECO:0000259" key="5">
    <source>
        <dbReference type="Pfam" id="PF25151"/>
    </source>
</evidence>
<dbReference type="GO" id="GO:0005829">
    <property type="term" value="C:cytosol"/>
    <property type="evidence" value="ECO:0007669"/>
    <property type="project" value="TreeGrafter"/>
</dbReference>
<dbReference type="InterPro" id="IPR056843">
    <property type="entry name" value="THADA-like_TPR"/>
</dbReference>
<dbReference type="InterPro" id="IPR019442">
    <property type="entry name" value="THADA/TRM732_DUF2428"/>
</dbReference>
<dbReference type="GO" id="GO:0030488">
    <property type="term" value="P:tRNA methylation"/>
    <property type="evidence" value="ECO:0007669"/>
    <property type="project" value="TreeGrafter"/>
</dbReference>
<dbReference type="SUPFAM" id="SSF48371">
    <property type="entry name" value="ARM repeat"/>
    <property type="match status" value="1"/>
</dbReference>
<comment type="caution">
    <text evidence="6">The sequence shown here is derived from an EMBL/GenBank/DDBJ whole genome shotgun (WGS) entry which is preliminary data.</text>
</comment>
<keyword evidence="7" id="KW-1185">Reference proteome</keyword>
<keyword evidence="2" id="KW-0819">tRNA processing</keyword>
<feature type="domain" description="tRNA (32-2'-O)-methyltransferase regulator THADA-like TPR repeats region" evidence="4">
    <location>
        <begin position="282"/>
        <end position="556"/>
    </location>
</feature>
<dbReference type="InterPro" id="IPR016024">
    <property type="entry name" value="ARM-type_fold"/>
</dbReference>
<dbReference type="Proteomes" id="UP000223968">
    <property type="component" value="Unassembled WGS sequence"/>
</dbReference>
<dbReference type="PANTHER" id="PTHR14387:SF0">
    <property type="entry name" value="DUF2428 DOMAIN-CONTAINING PROTEIN"/>
    <property type="match status" value="1"/>
</dbReference>
<accession>A0A2B7Y2Z1</accession>
<dbReference type="Pfam" id="PF26523">
    <property type="entry name" value="Trm732_C"/>
    <property type="match status" value="1"/>
</dbReference>
<dbReference type="STRING" id="1447875.A0A2B7Y2Z1"/>
<evidence type="ECO:0000313" key="6">
    <source>
        <dbReference type="EMBL" id="PGH15198.1"/>
    </source>
</evidence>
<comment type="similarity">
    <text evidence="1">Belongs to the THADA family.</text>
</comment>
<gene>
    <name evidence="6" type="ORF">AJ79_02563</name>
</gene>
<reference evidence="6 7" key="1">
    <citation type="submission" date="2017-10" db="EMBL/GenBank/DDBJ databases">
        <title>Comparative genomics in systemic dimorphic fungi from Ajellomycetaceae.</title>
        <authorList>
            <person name="Munoz J.F."/>
            <person name="Mcewen J.G."/>
            <person name="Clay O.K."/>
            <person name="Cuomo C.A."/>
        </authorList>
    </citation>
    <scope>NUCLEOTIDE SEQUENCE [LARGE SCALE GENOMIC DNA]</scope>
    <source>
        <strain evidence="6 7">UAMH5409</strain>
    </source>
</reference>
<feature type="domain" description="DUF2428" evidence="3">
    <location>
        <begin position="709"/>
        <end position="945"/>
    </location>
</feature>
<evidence type="ECO:0000313" key="7">
    <source>
        <dbReference type="Proteomes" id="UP000223968"/>
    </source>
</evidence>
<dbReference type="Pfam" id="PF25150">
    <property type="entry name" value="TPR_Trm732"/>
    <property type="match status" value="1"/>
</dbReference>
<evidence type="ECO:0000259" key="3">
    <source>
        <dbReference type="Pfam" id="PF10350"/>
    </source>
</evidence>
<dbReference type="InterPro" id="IPR056842">
    <property type="entry name" value="THADA-like_TPR_C"/>
</dbReference>
<protein>
    <submittedName>
        <fullName evidence="6">Uncharacterized protein</fullName>
    </submittedName>
</protein>
<proteinExistence type="inferred from homology"/>
<name>A0A2B7Y2Z1_9EURO</name>
<evidence type="ECO:0000259" key="4">
    <source>
        <dbReference type="Pfam" id="PF25150"/>
    </source>
</evidence>
<dbReference type="Pfam" id="PF10350">
    <property type="entry name" value="DUF2428"/>
    <property type="match status" value="1"/>
</dbReference>
<dbReference type="OrthoDB" id="289314at2759"/>
<evidence type="ECO:0000256" key="2">
    <source>
        <dbReference type="ARBA" id="ARBA00022694"/>
    </source>
</evidence>
<dbReference type="Pfam" id="PF25151">
    <property type="entry name" value="TPR_Trm732_C"/>
    <property type="match status" value="1"/>
</dbReference>
<evidence type="ECO:0000256" key="1">
    <source>
        <dbReference type="ARBA" id="ARBA00010409"/>
    </source>
</evidence>
<organism evidence="6 7">
    <name type="scientific">Helicocarpus griseus UAMH5409</name>
    <dbReference type="NCBI Taxonomy" id="1447875"/>
    <lineage>
        <taxon>Eukaryota</taxon>
        <taxon>Fungi</taxon>
        <taxon>Dikarya</taxon>
        <taxon>Ascomycota</taxon>
        <taxon>Pezizomycotina</taxon>
        <taxon>Eurotiomycetes</taxon>
        <taxon>Eurotiomycetidae</taxon>
        <taxon>Onygenales</taxon>
        <taxon>Ajellomycetaceae</taxon>
        <taxon>Helicocarpus</taxon>
    </lineage>
</organism>
<dbReference type="PANTHER" id="PTHR14387">
    <property type="entry name" value="THADA/DEATH RECEPTOR INTERACTING PROTEIN"/>
    <property type="match status" value="1"/>
</dbReference>
<sequence length="1665" mass="185483">MDTRIPPTLQELLTPSDQETIPEDVLNRVTRGPLREFILQADSPLSIIPIWKCLFKTYSSNGLSSSHVVAICNAISAFLDATTLSQNQQIRGFALSGSETPWISSFEVLLDRYERKPKPMRQVLTVLIKLISRHRDDSMLDPIRSRMVQLVIPNIVLCEPRSRVKACIVSLEWLIRKDALPALDMIRNMKTWMLDNSKSWTSRLEGHCIRLGVPVGSFIDEETRKSIGEDELLFYAAQVFTISLLLNSNNGDLSLSAGTLFTMLCQRLENKLYINPNTSHPLWQGPLKYIAFQNIYALEAVSNHFIYPLFKTMPSGFQSFIRSLPFHDLRHDCFAATTAQLTVLFATLQTAKELGLVQEDRSEISTAPCEPYIMDSNRIGDFLVHPETAMRVSALSLLITAPSTTKPFSNDTLQVLMENFPYMHTDSDPQYRGEVFSLIRKLLIRLRGGLAVCRRIANTGDAARGNAAEAHVQFLRWYVDFLESELEPTMSYRRHISALKMLALLLQSGLDKRIDPVHLSKLGQDQTTWDCNVEIFRPTLFRVIGDLLINPFEDIRAMALMLLAMFPRSHIQTSPANDEEKYVLGAEYSHSRFQLVKALERAERIASRTSRADHADAVARLYHVLFDLADCSKSPGPAQSWYEHKQGIVESLITTLEGSLNSNHTSFQNAIRETSVHGYISALRYIVSTTRFYSLFPSPAGGIPYWRKYQDRMMSLCQSIWIGVRAILCIDSPEGQDEDAADELKGPKDLLSCSWRALRESSMLLHAILQNLTYAPDVPGCGLVYNDFVKMGTLSFTQLAELRHRGAFSAVSQTFTACCQRCGQSNEPGVSSLPEVWYKGALKIIDDQASKLTRRSAGLPALVTGIASSQPDGPLFHRIIHECQDIARLSPPAKTGGPDVKLPQVHALNCLKDIFTNTKLGPSTEGYVMPCLKISAECLGSKIWAIRNCGLMLFKALLNRMCRFKAGYNAGLGGSSGSEPGSRVVFQKYPGLIELLAQLLQDPIPNEEQNETSPQSWELSITTERVFPALELIGEKVPSFTGEEERLLRDLVSEQFRSPVWGIREHSARIYASLLRHEQILPTICELSTIQSLPVGQNQVHGLVLCIRYSLQRLWVSSSGYCLDDSGPALLSIKEVCRNLFPYARSPFAQAALIDILNDVMEAGIRCGLEDVAVPQINELLDEHNAFNILADLLSQAKVGSYIHRSSFLLLRAIAASKTTISLVQQFSLEKLLEFIRTVSSTDPDTACWLLNHTHVHFGPHKRSQVDRMKVHISIISTQLPQAVQCAVFSSLADDLASLFENHSQIPEDFNFLQQWVTSANIPNDSNATGMWNRAMADASLRLQGCILALRLLSFKAVEVTSEFISSLNTWVQSLRSAMADETEFTTRHAASLSVKTFLSGLKLSNKHTELKPFLLETHLVLYGMLNDDDDDIRYVAAQAASILFSLQSDSPSNVTALLPLAASSKLADILAANYSASATLCAEASGRFLGLPINMSGTGTSDMTIPASVSHLLAEFQRESTVLFQEEKQNLYIEDVREADMWAGVLSRLISAAENAPLALRLYSWVADGLSALIETTRETGGDGVLGWTSNPDVFTLGIRVIRGAEILIRAPPSENLVLDKALLRRRLEDFLNEGQKTGMHHCWLLAGRWKLAFSDIKDGVKDD</sequence>